<feature type="region of interest" description="Disordered" evidence="1">
    <location>
        <begin position="82"/>
        <end position="106"/>
    </location>
</feature>
<dbReference type="InterPro" id="IPR011431">
    <property type="entry name" value="Trafficking_Pga2"/>
</dbReference>
<keyword evidence="2" id="KW-1133">Transmembrane helix</keyword>
<dbReference type="Pfam" id="PF07543">
    <property type="entry name" value="PGA2"/>
    <property type="match status" value="1"/>
</dbReference>
<proteinExistence type="predicted"/>
<reference evidence="3 4" key="1">
    <citation type="journal article" date="2017" name="Genome Announc.">
        <title>Genome sequence of the saprophytic ascomycete Epicoccum nigrum ICMP 19927 strain isolated from New Zealand.</title>
        <authorList>
            <person name="Fokin M."/>
            <person name="Fleetwood D."/>
            <person name="Weir B.S."/>
            <person name="Villas-Boas S.G."/>
        </authorList>
    </citation>
    <scope>NUCLEOTIDE SEQUENCE [LARGE SCALE GENOMIC DNA]</scope>
    <source>
        <strain evidence="3 4">ICMP 19927</strain>
    </source>
</reference>
<evidence type="ECO:0000313" key="3">
    <source>
        <dbReference type="EMBL" id="OSS50440.1"/>
    </source>
</evidence>
<keyword evidence="2" id="KW-0812">Transmembrane</keyword>
<dbReference type="Proteomes" id="UP000193240">
    <property type="component" value="Unassembled WGS sequence"/>
</dbReference>
<organism evidence="3 4">
    <name type="scientific">Epicoccum nigrum</name>
    <name type="common">Soil fungus</name>
    <name type="synonym">Epicoccum purpurascens</name>
    <dbReference type="NCBI Taxonomy" id="105696"/>
    <lineage>
        <taxon>Eukaryota</taxon>
        <taxon>Fungi</taxon>
        <taxon>Dikarya</taxon>
        <taxon>Ascomycota</taxon>
        <taxon>Pezizomycotina</taxon>
        <taxon>Dothideomycetes</taxon>
        <taxon>Pleosporomycetidae</taxon>
        <taxon>Pleosporales</taxon>
        <taxon>Pleosporineae</taxon>
        <taxon>Didymellaceae</taxon>
        <taxon>Epicoccum</taxon>
    </lineage>
</organism>
<dbReference type="AlphaFoldDB" id="A0A1Y2M2X8"/>
<sequence>MADEVSFNALVANLVEWKDRLVNNSVKSWEEMSAQRWLRIVVIVGAYLLVRPYLLSHAERSRKKREAKEAADLGLDADTELSANDFRGGKKSKKGDAGVVQRSSLR</sequence>
<evidence type="ECO:0000313" key="4">
    <source>
        <dbReference type="Proteomes" id="UP000193240"/>
    </source>
</evidence>
<feature type="transmembrane region" description="Helical" evidence="2">
    <location>
        <begin position="37"/>
        <end position="55"/>
    </location>
</feature>
<dbReference type="PANTHER" id="PTHR28199:SF1">
    <property type="entry name" value="PROCESSING OF GAS1 AND ALP PROTEIN 2"/>
    <property type="match status" value="1"/>
</dbReference>
<protein>
    <submittedName>
        <fullName evidence="3">Uncharacterized protein</fullName>
    </submittedName>
</protein>
<dbReference type="OrthoDB" id="4227028at2759"/>
<evidence type="ECO:0000256" key="1">
    <source>
        <dbReference type="SAM" id="MobiDB-lite"/>
    </source>
</evidence>
<dbReference type="OMA" id="WVRIIAI"/>
<dbReference type="GO" id="GO:0015031">
    <property type="term" value="P:protein transport"/>
    <property type="evidence" value="ECO:0007669"/>
    <property type="project" value="TreeGrafter"/>
</dbReference>
<dbReference type="PANTHER" id="PTHR28199">
    <property type="entry name" value="PROCESSING OF GAS1 AND ALP PROTEIN 2"/>
    <property type="match status" value="1"/>
</dbReference>
<dbReference type="InParanoid" id="A0A1Y2M2X8"/>
<dbReference type="STRING" id="105696.A0A1Y2M2X8"/>
<dbReference type="EMBL" id="KZ107842">
    <property type="protein sequence ID" value="OSS50440.1"/>
    <property type="molecule type" value="Genomic_DNA"/>
</dbReference>
<accession>A0A1Y2M2X8</accession>
<evidence type="ECO:0000256" key="2">
    <source>
        <dbReference type="SAM" id="Phobius"/>
    </source>
</evidence>
<keyword evidence="4" id="KW-1185">Reference proteome</keyword>
<name>A0A1Y2M2X8_EPING</name>
<gene>
    <name evidence="3" type="ORF">B5807_04874</name>
</gene>
<keyword evidence="2" id="KW-0472">Membrane</keyword>